<keyword evidence="3" id="KW-1185">Reference proteome</keyword>
<sequence>MLLLGACASPGAEPDPEPERTVPDSSALQRLAATEVCGLLGDEVLDETFGPADREREGVRRGRAPVSLSFTCTYDGDGFPTVSTDLSTVRRTESEQEAVERVFVDHTRQDGAEGDHEPVPGLGTAAAFGRDATLGAAVSAWTLGVAFTERDERLLLTVSVTGRAEREQLTALAEEFLRNLDTTLG</sequence>
<evidence type="ECO:0000313" key="2">
    <source>
        <dbReference type="EMBL" id="OQO94571.1"/>
    </source>
</evidence>
<proteinExistence type="predicted"/>
<comment type="caution">
    <text evidence="2">The sequence shown here is derived from an EMBL/GenBank/DDBJ whole genome shotgun (WGS) entry which is preliminary data.</text>
</comment>
<gene>
    <name evidence="2" type="ORF">B1813_00155</name>
</gene>
<evidence type="ECO:0000256" key="1">
    <source>
        <dbReference type="SAM" id="MobiDB-lite"/>
    </source>
</evidence>
<dbReference type="EMBL" id="MWIH01000002">
    <property type="protein sequence ID" value="OQO94571.1"/>
    <property type="molecule type" value="Genomic_DNA"/>
</dbReference>
<dbReference type="RefSeq" id="WP_081190022.1">
    <property type="nucleotide sequence ID" value="NZ_MWIH01000002.1"/>
</dbReference>
<feature type="region of interest" description="Disordered" evidence="1">
    <location>
        <begin position="1"/>
        <end position="25"/>
    </location>
</feature>
<dbReference type="AlphaFoldDB" id="A0A1V9ABX4"/>
<dbReference type="STRING" id="1962155.B1813_00155"/>
<name>A0A1V9ABX4_SACPI</name>
<accession>A0A1V9ABX4</accession>
<reference evidence="2 3" key="1">
    <citation type="submission" date="2017-02" db="EMBL/GenBank/DDBJ databases">
        <title>Draft genome of Saccharomonospora sp. 154.</title>
        <authorList>
            <person name="Alonso-Carmona G.S."/>
            <person name="De La Haba R."/>
            <person name="Vera-Gargallo B."/>
            <person name="Sandoval-Trujillo A.H."/>
            <person name="Ramirez-Duran N."/>
            <person name="Ventosa A."/>
        </authorList>
    </citation>
    <scope>NUCLEOTIDE SEQUENCE [LARGE SCALE GENOMIC DNA]</scope>
    <source>
        <strain evidence="2 3">LRS4.154</strain>
    </source>
</reference>
<evidence type="ECO:0008006" key="4">
    <source>
        <dbReference type="Google" id="ProtNLM"/>
    </source>
</evidence>
<evidence type="ECO:0000313" key="3">
    <source>
        <dbReference type="Proteomes" id="UP000192591"/>
    </source>
</evidence>
<dbReference type="Proteomes" id="UP000192591">
    <property type="component" value="Unassembled WGS sequence"/>
</dbReference>
<organism evidence="2 3">
    <name type="scientific">Saccharomonospora piscinae</name>
    <dbReference type="NCBI Taxonomy" id="687388"/>
    <lineage>
        <taxon>Bacteria</taxon>
        <taxon>Bacillati</taxon>
        <taxon>Actinomycetota</taxon>
        <taxon>Actinomycetes</taxon>
        <taxon>Pseudonocardiales</taxon>
        <taxon>Pseudonocardiaceae</taxon>
        <taxon>Saccharomonospora</taxon>
    </lineage>
</organism>
<protein>
    <recommendedName>
        <fullName evidence="4">DUF3558 domain-containing protein</fullName>
    </recommendedName>
</protein>